<dbReference type="RefSeq" id="WP_380121412.1">
    <property type="nucleotide sequence ID" value="NZ_JBHSIU010000046.1"/>
</dbReference>
<comment type="caution">
    <text evidence="5">The sequence shown here is derived from an EMBL/GenBank/DDBJ whole genome shotgun (WGS) entry which is preliminary data.</text>
</comment>
<evidence type="ECO:0000256" key="1">
    <source>
        <dbReference type="ARBA" id="ARBA00004924"/>
    </source>
</evidence>
<feature type="domain" description="Aerobactin siderophore biosynthesis IucA/IucC N-terminal" evidence="3">
    <location>
        <begin position="189"/>
        <end position="305"/>
    </location>
</feature>
<evidence type="ECO:0000313" key="5">
    <source>
        <dbReference type="EMBL" id="MFC5002890.1"/>
    </source>
</evidence>
<organism evidence="5 6">
    <name type="scientific">Dactylosporangium cerinum</name>
    <dbReference type="NCBI Taxonomy" id="1434730"/>
    <lineage>
        <taxon>Bacteria</taxon>
        <taxon>Bacillati</taxon>
        <taxon>Actinomycetota</taxon>
        <taxon>Actinomycetes</taxon>
        <taxon>Micromonosporales</taxon>
        <taxon>Micromonosporaceae</taxon>
        <taxon>Dactylosporangium</taxon>
    </lineage>
</organism>
<feature type="domain" description="Aerobactin siderophore biosynthesis IucA/IucC-like C-terminal" evidence="4">
    <location>
        <begin position="326"/>
        <end position="473"/>
    </location>
</feature>
<evidence type="ECO:0000313" key="6">
    <source>
        <dbReference type="Proteomes" id="UP001595912"/>
    </source>
</evidence>
<comment type="similarity">
    <text evidence="2">Belongs to the IucA/IucC family.</text>
</comment>
<proteinExistence type="inferred from homology"/>
<name>A0ABV9W5N8_9ACTN</name>
<dbReference type="Proteomes" id="UP001595912">
    <property type="component" value="Unassembled WGS sequence"/>
</dbReference>
<accession>A0ABV9W5N8</accession>
<evidence type="ECO:0000256" key="2">
    <source>
        <dbReference type="ARBA" id="ARBA00007832"/>
    </source>
</evidence>
<gene>
    <name evidence="5" type="ORF">ACFPIJ_34310</name>
</gene>
<protein>
    <submittedName>
        <fullName evidence="5">IucA/IucC family protein</fullName>
    </submittedName>
</protein>
<dbReference type="Gene3D" id="6.10.250.3370">
    <property type="match status" value="1"/>
</dbReference>
<dbReference type="Pfam" id="PF06276">
    <property type="entry name" value="FhuF"/>
    <property type="match status" value="1"/>
</dbReference>
<sequence>MNPLLAPDEQATLQALRRVGVQLVSSFTLALPKARAGVLRRLWGALWREGVVDTRRLGTPAPTLFGDGLRAVVADGVTHTHPARLLEALHPTGHADRLVRELDNSVANLALGLAAADLGGEGHRHSDLVALEQSIVDGHPLHPCCRTRIGMSTTDVLAYAPEHHPLVRLRVVEVDPGRWRTTGAPRRPLLPVHPWQLERALATGLVRDTGRDLPARPLMSLRTLAPLDTPDQHIKTAVEIQMTSAVRTLSAAAVHNGPLASDLVATLAARTHGLRILRETTAATVLDTHGDPQRTLGAVWRQAPPPGAFVLPLALLPHRPDLLTPAFFGQLVRLLLPALFDLLRDGVALEAHGQNTLVEIRNGRPDTIWYRDLGGLHVHPGRLARAGLPMPPLIGALPTHDEDELRTKLFAAALSTVLTELVHALGGERHAEAAWDVVATTIRDTVTDNDDRKACFADTWPLKATTAMRLADDPLQDLWCQIPNPLR</sequence>
<dbReference type="InterPro" id="IPR022770">
    <property type="entry name" value="IucA/IucC-like_C"/>
</dbReference>
<evidence type="ECO:0000259" key="3">
    <source>
        <dbReference type="Pfam" id="PF04183"/>
    </source>
</evidence>
<dbReference type="Pfam" id="PF04183">
    <property type="entry name" value="IucA_IucC"/>
    <property type="match status" value="2"/>
</dbReference>
<dbReference type="PANTHER" id="PTHR34384">
    <property type="entry name" value="L-2,3-DIAMINOPROPANOATE--CITRATE LIGASE"/>
    <property type="match status" value="1"/>
</dbReference>
<keyword evidence="6" id="KW-1185">Reference proteome</keyword>
<reference evidence="6" key="1">
    <citation type="journal article" date="2019" name="Int. J. Syst. Evol. Microbiol.">
        <title>The Global Catalogue of Microorganisms (GCM) 10K type strain sequencing project: providing services to taxonomists for standard genome sequencing and annotation.</title>
        <authorList>
            <consortium name="The Broad Institute Genomics Platform"/>
            <consortium name="The Broad Institute Genome Sequencing Center for Infectious Disease"/>
            <person name="Wu L."/>
            <person name="Ma J."/>
        </authorList>
    </citation>
    <scope>NUCLEOTIDE SEQUENCE [LARGE SCALE GENOMIC DNA]</scope>
    <source>
        <strain evidence="6">CGMCC 4.7152</strain>
    </source>
</reference>
<dbReference type="InterPro" id="IPR037455">
    <property type="entry name" value="LucA/IucC-like"/>
</dbReference>
<dbReference type="Gene3D" id="1.10.510.40">
    <property type="match status" value="1"/>
</dbReference>
<feature type="domain" description="Aerobactin siderophore biosynthesis IucA/IucC N-terminal" evidence="3">
    <location>
        <begin position="128"/>
        <end position="182"/>
    </location>
</feature>
<dbReference type="PANTHER" id="PTHR34384:SF5">
    <property type="entry name" value="L-2,3-DIAMINOPROPANOATE--CITRATE LIGASE"/>
    <property type="match status" value="1"/>
</dbReference>
<dbReference type="EMBL" id="JBHSIU010000046">
    <property type="protein sequence ID" value="MFC5002890.1"/>
    <property type="molecule type" value="Genomic_DNA"/>
</dbReference>
<evidence type="ECO:0000259" key="4">
    <source>
        <dbReference type="Pfam" id="PF06276"/>
    </source>
</evidence>
<comment type="pathway">
    <text evidence="1">Siderophore biosynthesis.</text>
</comment>
<dbReference type="InterPro" id="IPR007310">
    <property type="entry name" value="Aerobactin_biosyn_IucA/IucC_N"/>
</dbReference>